<gene>
    <name evidence="2" type="ORF">MPP7335_01090</name>
</gene>
<feature type="transmembrane region" description="Helical" evidence="1">
    <location>
        <begin position="59"/>
        <end position="79"/>
    </location>
</feature>
<dbReference type="RefSeq" id="WP_083144357.1">
    <property type="nucleotide sequence ID" value="NZ_MVID01000014.1"/>
</dbReference>
<evidence type="ECO:0000313" key="3">
    <source>
        <dbReference type="Proteomes" id="UP000252008"/>
    </source>
</evidence>
<evidence type="ECO:0000256" key="1">
    <source>
        <dbReference type="SAM" id="Phobius"/>
    </source>
</evidence>
<keyword evidence="1" id="KW-0472">Membrane</keyword>
<reference evidence="2 3" key="1">
    <citation type="submission" date="2018-05" db="EMBL/GenBank/DDBJ databases">
        <authorList>
            <consortium name="IHU Genomes"/>
        </authorList>
    </citation>
    <scope>NUCLEOTIDE SEQUENCE [LARGE SCALE GENOMIC DNA]</scope>
    <source>
        <strain evidence="2 3">P7335</strain>
    </source>
</reference>
<dbReference type="Proteomes" id="UP000252008">
    <property type="component" value="Unassembled WGS sequence"/>
</dbReference>
<accession>A0A375YE26</accession>
<keyword evidence="1" id="KW-0812">Transmembrane</keyword>
<proteinExistence type="predicted"/>
<evidence type="ECO:0008006" key="4">
    <source>
        <dbReference type="Google" id="ProtNLM"/>
    </source>
</evidence>
<sequence>MAFPSPVSRRQTVTALLLLTFTTGLIDAVSVLVLGHVFVANMTGNVVFLGFWFVPHSGVDLTAAVVAFAGFVIGTIVGGRLARHLDHNVRLWLTTALGLEVVALLALAVLAGLGVVHYHDDSKLVLIAGLAVTFGSQNATARQFGIQELSTTVLTSTIVGLGFDSRLAGGTGEGEKLRYGVVATMLAGAAVGATLTLFTVAPIIALAAAIVAVSTAIFAFGPSVGETAG</sequence>
<protein>
    <recommendedName>
        <fullName evidence="4">DUF1275 family protein</fullName>
    </recommendedName>
</protein>
<dbReference type="Pfam" id="PF06912">
    <property type="entry name" value="DUF1275"/>
    <property type="match status" value="1"/>
</dbReference>
<evidence type="ECO:0000313" key="2">
    <source>
        <dbReference type="EMBL" id="SRX79353.1"/>
    </source>
</evidence>
<dbReference type="InterPro" id="IPR010699">
    <property type="entry name" value="DUF1275"/>
</dbReference>
<keyword evidence="1" id="KW-1133">Transmembrane helix</keyword>
<organism evidence="2 3">
    <name type="scientific">Mycolicibacterium parafortuitum</name>
    <name type="common">Mycobacterium parafortuitum</name>
    <dbReference type="NCBI Taxonomy" id="39692"/>
    <lineage>
        <taxon>Bacteria</taxon>
        <taxon>Bacillati</taxon>
        <taxon>Actinomycetota</taxon>
        <taxon>Actinomycetes</taxon>
        <taxon>Mycobacteriales</taxon>
        <taxon>Mycobacteriaceae</taxon>
        <taxon>Mycolicibacterium</taxon>
    </lineage>
</organism>
<feature type="transmembrane region" description="Helical" evidence="1">
    <location>
        <begin position="177"/>
        <end position="198"/>
    </location>
</feature>
<feature type="transmembrane region" description="Helical" evidence="1">
    <location>
        <begin position="203"/>
        <end position="221"/>
    </location>
</feature>
<dbReference type="AlphaFoldDB" id="A0A375YE26"/>
<keyword evidence="3" id="KW-1185">Reference proteome</keyword>
<name>A0A375YE26_MYCPF</name>
<dbReference type="PANTHER" id="PTHR37488:SF2">
    <property type="entry name" value="DUF1275 DOMAIN-CONTAINING PROTEIN"/>
    <property type="match status" value="1"/>
</dbReference>
<dbReference type="PANTHER" id="PTHR37488">
    <property type="entry name" value="DUF1275 DOMAIN-CONTAINING PROTEIN"/>
    <property type="match status" value="1"/>
</dbReference>
<dbReference type="EMBL" id="UEGS01000001">
    <property type="protein sequence ID" value="SRX79353.1"/>
    <property type="molecule type" value="Genomic_DNA"/>
</dbReference>
<dbReference type="STRING" id="39692.BST38_16215"/>
<feature type="transmembrane region" description="Helical" evidence="1">
    <location>
        <begin position="91"/>
        <end position="116"/>
    </location>
</feature>
<feature type="transmembrane region" description="Helical" evidence="1">
    <location>
        <begin position="12"/>
        <end position="39"/>
    </location>
</feature>